<evidence type="ECO:0000313" key="3">
    <source>
        <dbReference type="Proteomes" id="UP001162880"/>
    </source>
</evidence>
<dbReference type="Proteomes" id="UP001162880">
    <property type="component" value="Unassembled WGS sequence"/>
</dbReference>
<evidence type="ECO:0000256" key="1">
    <source>
        <dbReference type="SAM" id="MobiDB-lite"/>
    </source>
</evidence>
<feature type="compositionally biased region" description="Low complexity" evidence="1">
    <location>
        <begin position="39"/>
        <end position="50"/>
    </location>
</feature>
<keyword evidence="3" id="KW-1185">Reference proteome</keyword>
<reference evidence="2" key="1">
    <citation type="submission" date="2022-03" db="EMBL/GenBank/DDBJ databases">
        <title>Identification of a novel bacterium isolated from mangrove sediments.</title>
        <authorList>
            <person name="Pan X."/>
        </authorList>
    </citation>
    <scope>NUCLEOTIDE SEQUENCE</scope>
    <source>
        <strain evidence="2">B2580</strain>
    </source>
</reference>
<organism evidence="2 3">
    <name type="scientific">Novosphingobium album</name>
    <name type="common">ex Hu et al. 2023</name>
    <dbReference type="NCBI Taxonomy" id="2930093"/>
    <lineage>
        <taxon>Bacteria</taxon>
        <taxon>Pseudomonadati</taxon>
        <taxon>Pseudomonadota</taxon>
        <taxon>Alphaproteobacteria</taxon>
        <taxon>Sphingomonadales</taxon>
        <taxon>Sphingomonadaceae</taxon>
        <taxon>Novosphingobium</taxon>
    </lineage>
</organism>
<sequence>MSLRAGQSWQTSLADLSLILFMATAAAVSHQSPRLPVKAPSGPASAAPSPQTEPLSVYVAAPGAPPLAQWLHDQAADPRQQLTITARYGPEGGAQSRALADAEHLLAEAGAQGQAARIVVEPGEGGVRAVLAYDSPYEGQMGRKAGR</sequence>
<dbReference type="EMBL" id="JALHLE010000007">
    <property type="protein sequence ID" value="MCJ2178235.1"/>
    <property type="molecule type" value="Genomic_DNA"/>
</dbReference>
<gene>
    <name evidence="2" type="ORF">MTR64_06650</name>
</gene>
<accession>A0ABT0AZP9</accession>
<feature type="region of interest" description="Disordered" evidence="1">
    <location>
        <begin position="32"/>
        <end position="53"/>
    </location>
</feature>
<proteinExistence type="predicted"/>
<evidence type="ECO:0000313" key="2">
    <source>
        <dbReference type="EMBL" id="MCJ2178235.1"/>
    </source>
</evidence>
<name>A0ABT0AZP9_9SPHN</name>
<protein>
    <submittedName>
        <fullName evidence="2">Uncharacterized protein</fullName>
    </submittedName>
</protein>
<comment type="caution">
    <text evidence="2">The sequence shown here is derived from an EMBL/GenBank/DDBJ whole genome shotgun (WGS) entry which is preliminary data.</text>
</comment>
<dbReference type="RefSeq" id="WP_243992070.1">
    <property type="nucleotide sequence ID" value="NZ_JALHLE010000007.1"/>
</dbReference>